<organism evidence="1 2">
    <name type="scientific">Achromobacter aegrifaciens</name>
    <dbReference type="NCBI Taxonomy" id="1287736"/>
    <lineage>
        <taxon>Bacteria</taxon>
        <taxon>Pseudomonadati</taxon>
        <taxon>Pseudomonadota</taxon>
        <taxon>Betaproteobacteria</taxon>
        <taxon>Burkholderiales</taxon>
        <taxon>Alcaligenaceae</taxon>
        <taxon>Achromobacter</taxon>
    </lineage>
</organism>
<dbReference type="Proteomes" id="UP000044098">
    <property type="component" value="Unassembled WGS sequence"/>
</dbReference>
<gene>
    <name evidence="1" type="ORF">ERS370000_05277</name>
</gene>
<name>A0AAD2J4F2_ACHAE</name>
<accession>A0AAD2J4F2</accession>
<dbReference type="AlphaFoldDB" id="A0AAD2J4F2"/>
<reference evidence="1 2" key="1">
    <citation type="submission" date="2015-09" db="EMBL/GenBank/DDBJ databases">
        <authorList>
            <consortium name="Pathogen Informatics"/>
        </authorList>
    </citation>
    <scope>NUCLEOTIDE SEQUENCE [LARGE SCALE GENOMIC DNA]</scope>
    <source>
        <strain evidence="1 2">2789STDY5608625</strain>
    </source>
</reference>
<proteinExistence type="predicted"/>
<evidence type="ECO:0000313" key="1">
    <source>
        <dbReference type="EMBL" id="CUJ68772.1"/>
    </source>
</evidence>
<evidence type="ECO:0000313" key="2">
    <source>
        <dbReference type="Proteomes" id="UP000044098"/>
    </source>
</evidence>
<sequence>MRGICLSALAVSLMENALAESLPHLGVVVLDSPLKAYADPKSAEVKDVPSATDVDRFYRWLSMWNGLGQIIVLENEEVEPVTSATLNPTVFTRIFGYGRYGFYPLRDDVRTKPPINDAQL</sequence>
<comment type="caution">
    <text evidence="1">The sequence shown here is derived from an EMBL/GenBank/DDBJ whole genome shotgun (WGS) entry which is preliminary data.</text>
</comment>
<dbReference type="EMBL" id="CYTK01000011">
    <property type="protein sequence ID" value="CUJ68772.1"/>
    <property type="molecule type" value="Genomic_DNA"/>
</dbReference>
<protein>
    <submittedName>
        <fullName evidence="1">Uncharacterized protein</fullName>
    </submittedName>
</protein>